<reference evidence="2 3" key="1">
    <citation type="submission" date="2021-01" db="EMBL/GenBank/DDBJ databases">
        <title>Whole genome shotgun sequence of Actinoplanes durhamensis NBRC 14914.</title>
        <authorList>
            <person name="Komaki H."/>
            <person name="Tamura T."/>
        </authorList>
    </citation>
    <scope>NUCLEOTIDE SEQUENCE [LARGE SCALE GENOMIC DNA]</scope>
    <source>
        <strain evidence="2 3">NBRC 14914</strain>
    </source>
</reference>
<dbReference type="EMBL" id="BOML01000022">
    <property type="protein sequence ID" value="GIE01593.1"/>
    <property type="molecule type" value="Genomic_DNA"/>
</dbReference>
<dbReference type="Proteomes" id="UP000637628">
    <property type="component" value="Unassembled WGS sequence"/>
</dbReference>
<accession>A0ABQ3YVI2</accession>
<sequence length="93" mass="10245">MLGRQYAGAAGDEDVEHGDGGNAEPDPEIRSALLGRRPRPYPFLRVHGLEESTAGRASLRRYAQLLFEPDLLGDVVGVWLPPDRDLATRYLST</sequence>
<evidence type="ECO:0000313" key="2">
    <source>
        <dbReference type="EMBL" id="GIE01593.1"/>
    </source>
</evidence>
<evidence type="ECO:0000256" key="1">
    <source>
        <dbReference type="SAM" id="MobiDB-lite"/>
    </source>
</evidence>
<gene>
    <name evidence="2" type="ORF">Adu01nite_29430</name>
</gene>
<protein>
    <submittedName>
        <fullName evidence="2">Uncharacterized protein</fullName>
    </submittedName>
</protein>
<name>A0ABQ3YVI2_9ACTN</name>
<evidence type="ECO:0000313" key="3">
    <source>
        <dbReference type="Proteomes" id="UP000637628"/>
    </source>
</evidence>
<feature type="region of interest" description="Disordered" evidence="1">
    <location>
        <begin position="1"/>
        <end position="34"/>
    </location>
</feature>
<organism evidence="2 3">
    <name type="scientific">Paractinoplanes durhamensis</name>
    <dbReference type="NCBI Taxonomy" id="113563"/>
    <lineage>
        <taxon>Bacteria</taxon>
        <taxon>Bacillati</taxon>
        <taxon>Actinomycetota</taxon>
        <taxon>Actinomycetes</taxon>
        <taxon>Micromonosporales</taxon>
        <taxon>Micromonosporaceae</taxon>
        <taxon>Paractinoplanes</taxon>
    </lineage>
</organism>
<proteinExistence type="predicted"/>
<comment type="caution">
    <text evidence="2">The sequence shown here is derived from an EMBL/GenBank/DDBJ whole genome shotgun (WGS) entry which is preliminary data.</text>
</comment>
<keyword evidence="3" id="KW-1185">Reference proteome</keyword>